<gene>
    <name evidence="2" type="ORF">F2P81_009070</name>
</gene>
<name>A0A6A4STN0_SCOMX</name>
<feature type="compositionally biased region" description="Polar residues" evidence="1">
    <location>
        <begin position="16"/>
        <end position="28"/>
    </location>
</feature>
<dbReference type="AlphaFoldDB" id="A0A6A4STN0"/>
<feature type="compositionally biased region" description="Basic and acidic residues" evidence="1">
    <location>
        <begin position="1"/>
        <end position="11"/>
    </location>
</feature>
<proteinExistence type="predicted"/>
<feature type="region of interest" description="Disordered" evidence="1">
    <location>
        <begin position="1"/>
        <end position="32"/>
    </location>
</feature>
<comment type="caution">
    <text evidence="2">The sequence shown here is derived from an EMBL/GenBank/DDBJ whole genome shotgun (WGS) entry which is preliminary data.</text>
</comment>
<protein>
    <submittedName>
        <fullName evidence="2">Uncharacterized protein</fullName>
    </submittedName>
</protein>
<dbReference type="EMBL" id="VEVO01000008">
    <property type="protein sequence ID" value="KAF0038586.1"/>
    <property type="molecule type" value="Genomic_DNA"/>
</dbReference>
<sequence length="97" mass="10910">MRGAHGAERCEGQLANGPTGNHSPQNAPQPDATLLSCERVSELIDLFARLHAADVESVHEQHSRRKMFFLRENRSQWDRTEQGPIDRAPVPECNYSS</sequence>
<accession>A0A6A4STN0</accession>
<evidence type="ECO:0000256" key="1">
    <source>
        <dbReference type="SAM" id="MobiDB-lite"/>
    </source>
</evidence>
<evidence type="ECO:0000313" key="3">
    <source>
        <dbReference type="Proteomes" id="UP000438429"/>
    </source>
</evidence>
<dbReference type="Proteomes" id="UP000438429">
    <property type="component" value="Unassembled WGS sequence"/>
</dbReference>
<feature type="region of interest" description="Disordered" evidence="1">
    <location>
        <begin position="76"/>
        <end position="97"/>
    </location>
</feature>
<organism evidence="2 3">
    <name type="scientific">Scophthalmus maximus</name>
    <name type="common">Turbot</name>
    <name type="synonym">Psetta maxima</name>
    <dbReference type="NCBI Taxonomy" id="52904"/>
    <lineage>
        <taxon>Eukaryota</taxon>
        <taxon>Metazoa</taxon>
        <taxon>Chordata</taxon>
        <taxon>Craniata</taxon>
        <taxon>Vertebrata</taxon>
        <taxon>Euteleostomi</taxon>
        <taxon>Actinopterygii</taxon>
        <taxon>Neopterygii</taxon>
        <taxon>Teleostei</taxon>
        <taxon>Neoteleostei</taxon>
        <taxon>Acanthomorphata</taxon>
        <taxon>Carangaria</taxon>
        <taxon>Pleuronectiformes</taxon>
        <taxon>Pleuronectoidei</taxon>
        <taxon>Scophthalmidae</taxon>
        <taxon>Scophthalmus</taxon>
    </lineage>
</organism>
<evidence type="ECO:0000313" key="2">
    <source>
        <dbReference type="EMBL" id="KAF0038586.1"/>
    </source>
</evidence>
<reference evidence="2 3" key="1">
    <citation type="submission" date="2019-06" db="EMBL/GenBank/DDBJ databases">
        <title>Draft genomes of female and male turbot (Scophthalmus maximus).</title>
        <authorList>
            <person name="Xu H."/>
            <person name="Xu X.-W."/>
            <person name="Shao C."/>
            <person name="Chen S."/>
        </authorList>
    </citation>
    <scope>NUCLEOTIDE SEQUENCE [LARGE SCALE GENOMIC DNA]</scope>
    <source>
        <strain evidence="2">Ysfricsl-2016a</strain>
        <tissue evidence="2">Blood</tissue>
    </source>
</reference>